<keyword evidence="4" id="KW-0946">Virion</keyword>
<keyword evidence="5" id="KW-1185">Reference proteome</keyword>
<keyword evidence="4" id="KW-0328">Glycosyltransferase</keyword>
<dbReference type="InterPro" id="IPR028098">
    <property type="entry name" value="Glyco_trans_4-like_N"/>
</dbReference>
<keyword evidence="4" id="KW-0167">Capsid protein</keyword>
<dbReference type="GO" id="GO:0009103">
    <property type="term" value="P:lipopolysaccharide biosynthetic process"/>
    <property type="evidence" value="ECO:0007669"/>
    <property type="project" value="TreeGrafter"/>
</dbReference>
<dbReference type="Gene3D" id="3.40.50.2000">
    <property type="entry name" value="Glycogen Phosphorylase B"/>
    <property type="match status" value="2"/>
</dbReference>
<dbReference type="Proteomes" id="UP000239706">
    <property type="component" value="Unassembled WGS sequence"/>
</dbReference>
<evidence type="ECO:0000259" key="2">
    <source>
        <dbReference type="Pfam" id="PF00534"/>
    </source>
</evidence>
<dbReference type="Pfam" id="PF00534">
    <property type="entry name" value="Glycos_transf_1"/>
    <property type="match status" value="1"/>
</dbReference>
<dbReference type="CDD" id="cd03794">
    <property type="entry name" value="GT4_WbuB-like"/>
    <property type="match status" value="1"/>
</dbReference>
<dbReference type="SUPFAM" id="SSF53756">
    <property type="entry name" value="UDP-Glycosyltransferase/glycogen phosphorylase"/>
    <property type="match status" value="1"/>
</dbReference>
<accession>A0A2T0AZX6</accession>
<dbReference type="RefSeq" id="WP_170063744.1">
    <property type="nucleotide sequence ID" value="NZ_PVXO01000073.1"/>
</dbReference>
<evidence type="ECO:0000259" key="3">
    <source>
        <dbReference type="Pfam" id="PF13439"/>
    </source>
</evidence>
<comment type="caution">
    <text evidence="4">The sequence shown here is derived from an EMBL/GenBank/DDBJ whole genome shotgun (WGS) entry which is preliminary data.</text>
</comment>
<reference evidence="4 5" key="1">
    <citation type="submission" date="2018-03" db="EMBL/GenBank/DDBJ databases">
        <title>Genome sequence of Clostridium liquoris DSM 100320.</title>
        <authorList>
            <person name="Poehlein A."/>
            <person name="Daniel R."/>
        </authorList>
    </citation>
    <scope>NUCLEOTIDE SEQUENCE [LARGE SCALE GENOMIC DNA]</scope>
    <source>
        <strain evidence="4 5">DSM 100320</strain>
    </source>
</reference>
<feature type="domain" description="Glycosyl transferase family 1" evidence="2">
    <location>
        <begin position="181"/>
        <end position="343"/>
    </location>
</feature>
<dbReference type="GO" id="GO:0016757">
    <property type="term" value="F:glycosyltransferase activity"/>
    <property type="evidence" value="ECO:0007669"/>
    <property type="project" value="UniProtKB-KW"/>
</dbReference>
<evidence type="ECO:0000313" key="5">
    <source>
        <dbReference type="Proteomes" id="UP000239706"/>
    </source>
</evidence>
<organism evidence="4 5">
    <name type="scientific">Clostridium liquoris</name>
    <dbReference type="NCBI Taxonomy" id="1289519"/>
    <lineage>
        <taxon>Bacteria</taxon>
        <taxon>Bacillati</taxon>
        <taxon>Bacillota</taxon>
        <taxon>Clostridia</taxon>
        <taxon>Eubacteriales</taxon>
        <taxon>Clostridiaceae</taxon>
        <taxon>Clostridium</taxon>
    </lineage>
</organism>
<proteinExistence type="predicted"/>
<sequence length="369" mass="42968">MSVKVCHISTVHSERDIRIFYKECKTLAQNGFEVYYVVNSKERCNVDGVNIVPLPYIKNRFCRIFIKVWIALFKAIKINAKVYHFHDPEFIFMGLILKLMGKTVVYDVHEDVPQQILSKEWLGIKPFRQVTSFLYNIIEKLSVRVFDEIVAATPEIARKFPENKTITIRNLPITNIIKKVSKKETANEKPIVIYAGGLTRIRGIKELIEAAYILQDKIELRLFGQWENEGFKKECESLKGWKYTKWMGFLKIDVVYEHMKNSDIGIVNFLPESNHIKALPNKPFEYMACGIPMVMSNFQYWKEIFGECAIFADPTNPKDVAEKIEFLINNKDAAKNMGENGKKLIQTEYSWEAESLKLIDKYNELIKLK</sequence>
<name>A0A2T0AZX6_9CLOT</name>
<dbReference type="PANTHER" id="PTHR46401">
    <property type="entry name" value="GLYCOSYLTRANSFERASE WBBK-RELATED"/>
    <property type="match status" value="1"/>
</dbReference>
<dbReference type="InterPro" id="IPR001296">
    <property type="entry name" value="Glyco_trans_1"/>
</dbReference>
<keyword evidence="1 4" id="KW-0808">Transferase</keyword>
<dbReference type="AlphaFoldDB" id="A0A2T0AZX6"/>
<dbReference type="EMBL" id="PVXO01000073">
    <property type="protein sequence ID" value="PRR76814.1"/>
    <property type="molecule type" value="Genomic_DNA"/>
</dbReference>
<dbReference type="PANTHER" id="PTHR46401:SF2">
    <property type="entry name" value="GLYCOSYLTRANSFERASE WBBK-RELATED"/>
    <property type="match status" value="1"/>
</dbReference>
<feature type="domain" description="Glycosyltransferase subfamily 4-like N-terminal" evidence="3">
    <location>
        <begin position="23"/>
        <end position="160"/>
    </location>
</feature>
<gene>
    <name evidence="4" type="primary">cotSA</name>
    <name evidence="4" type="ORF">CLLI_27440</name>
</gene>
<evidence type="ECO:0000256" key="1">
    <source>
        <dbReference type="ARBA" id="ARBA00022679"/>
    </source>
</evidence>
<dbReference type="Pfam" id="PF13439">
    <property type="entry name" value="Glyco_transf_4"/>
    <property type="match status" value="1"/>
</dbReference>
<dbReference type="EC" id="2.4.-.-" evidence="4"/>
<evidence type="ECO:0000313" key="4">
    <source>
        <dbReference type="EMBL" id="PRR76814.1"/>
    </source>
</evidence>
<protein>
    <submittedName>
        <fullName evidence="4">Spore coat protein SA</fullName>
        <ecNumber evidence="4">2.4.-.-</ecNumber>
    </submittedName>
</protein>